<evidence type="ECO:0000313" key="6">
    <source>
        <dbReference type="EMBL" id="OUY06031.1"/>
    </source>
</evidence>
<dbReference type="PRINTS" id="PR00455">
    <property type="entry name" value="HTHTETR"/>
</dbReference>
<dbReference type="EMBL" id="NEXX01000006">
    <property type="protein sequence ID" value="OUY06031.1"/>
    <property type="molecule type" value="Genomic_DNA"/>
</dbReference>
<evidence type="ECO:0000259" key="5">
    <source>
        <dbReference type="PROSITE" id="PS50977"/>
    </source>
</evidence>
<dbReference type="RefSeq" id="WP_087621583.1">
    <property type="nucleotide sequence ID" value="NZ_NEXX01000006.1"/>
</dbReference>
<organism evidence="6 7">
    <name type="scientific">Acinetobacter populi</name>
    <dbReference type="NCBI Taxonomy" id="1582270"/>
    <lineage>
        <taxon>Bacteria</taxon>
        <taxon>Pseudomonadati</taxon>
        <taxon>Pseudomonadota</taxon>
        <taxon>Gammaproteobacteria</taxon>
        <taxon>Moraxellales</taxon>
        <taxon>Moraxellaceae</taxon>
        <taxon>Acinetobacter</taxon>
    </lineage>
</organism>
<dbReference type="FunFam" id="1.10.10.60:FF:000141">
    <property type="entry name" value="TetR family transcriptional regulator"/>
    <property type="match status" value="1"/>
</dbReference>
<dbReference type="PROSITE" id="PS50977">
    <property type="entry name" value="HTH_TETR_2"/>
    <property type="match status" value="1"/>
</dbReference>
<feature type="DNA-binding region" description="H-T-H motif" evidence="4">
    <location>
        <begin position="39"/>
        <end position="58"/>
    </location>
</feature>
<evidence type="ECO:0000256" key="3">
    <source>
        <dbReference type="ARBA" id="ARBA00023163"/>
    </source>
</evidence>
<dbReference type="PANTHER" id="PTHR30055">
    <property type="entry name" value="HTH-TYPE TRANSCRIPTIONAL REGULATOR RUTR"/>
    <property type="match status" value="1"/>
</dbReference>
<feature type="domain" description="HTH tetR-type" evidence="5">
    <location>
        <begin position="16"/>
        <end position="76"/>
    </location>
</feature>
<keyword evidence="3" id="KW-0804">Transcription</keyword>
<dbReference type="Pfam" id="PF00440">
    <property type="entry name" value="TetR_N"/>
    <property type="match status" value="1"/>
</dbReference>
<evidence type="ECO:0000256" key="2">
    <source>
        <dbReference type="ARBA" id="ARBA00023125"/>
    </source>
</evidence>
<dbReference type="InterPro" id="IPR001647">
    <property type="entry name" value="HTH_TetR"/>
</dbReference>
<dbReference type="Proteomes" id="UP000196536">
    <property type="component" value="Unassembled WGS sequence"/>
</dbReference>
<keyword evidence="1" id="KW-0805">Transcription regulation</keyword>
<evidence type="ECO:0000256" key="1">
    <source>
        <dbReference type="ARBA" id="ARBA00023015"/>
    </source>
</evidence>
<dbReference type="Gene3D" id="1.10.10.60">
    <property type="entry name" value="Homeodomain-like"/>
    <property type="match status" value="1"/>
</dbReference>
<dbReference type="InterPro" id="IPR050109">
    <property type="entry name" value="HTH-type_TetR-like_transc_reg"/>
</dbReference>
<protein>
    <recommendedName>
        <fullName evidence="5">HTH tetR-type domain-containing protein</fullName>
    </recommendedName>
</protein>
<dbReference type="SUPFAM" id="SSF46689">
    <property type="entry name" value="Homeodomain-like"/>
    <property type="match status" value="1"/>
</dbReference>
<gene>
    <name evidence="6" type="ORF">CAP51_15100</name>
</gene>
<dbReference type="GO" id="GO:0000976">
    <property type="term" value="F:transcription cis-regulatory region binding"/>
    <property type="evidence" value="ECO:0007669"/>
    <property type="project" value="TreeGrafter"/>
</dbReference>
<name>A0A1Z9YV03_9GAMM</name>
<proteinExistence type="predicted"/>
<evidence type="ECO:0000313" key="7">
    <source>
        <dbReference type="Proteomes" id="UP000196536"/>
    </source>
</evidence>
<comment type="caution">
    <text evidence="6">The sequence shown here is derived from an EMBL/GenBank/DDBJ whole genome shotgun (WGS) entry which is preliminary data.</text>
</comment>
<accession>A0A1Z9YV03</accession>
<dbReference type="OrthoDB" id="270177at2"/>
<dbReference type="InterPro" id="IPR009057">
    <property type="entry name" value="Homeodomain-like_sf"/>
</dbReference>
<reference evidence="6 7" key="1">
    <citation type="submission" date="2017-05" db="EMBL/GenBank/DDBJ databases">
        <title>Acinetobacter populi ANC 5415 (= PBJ7), whole genome shotgun sequencing project.</title>
        <authorList>
            <person name="Nemec A."/>
            <person name="Radolfova-Krizova L."/>
        </authorList>
    </citation>
    <scope>NUCLEOTIDE SEQUENCE [LARGE SCALE GENOMIC DNA]</scope>
    <source>
        <strain evidence="6 7">PBJ7</strain>
    </source>
</reference>
<keyword evidence="7" id="KW-1185">Reference proteome</keyword>
<keyword evidence="2 4" id="KW-0238">DNA-binding</keyword>
<dbReference type="Gene3D" id="1.10.357.10">
    <property type="entry name" value="Tetracycline Repressor, domain 2"/>
    <property type="match status" value="1"/>
</dbReference>
<sequence length="215" mass="24855">MKSSTIKQSPCTQRGADRCSLLFEVATDLFLRYGYEKVSLDQIVEHAGGSKATIYKYFGSKKGLFIAICQERCNKFTHQIELACQRNSVDIRQNLSELLFDLYSIFADDKSTAFGRLILLVAQNDQDLAQQLYSFGPKRAHQLLAELLQQAHECNQLYCTRPLDSAIYFLGFFHDIHWRTMVGLPFSERDMNIKDHINYIVDRFIEGHQNPEKMQ</sequence>
<dbReference type="AlphaFoldDB" id="A0A1Z9YV03"/>
<evidence type="ECO:0000256" key="4">
    <source>
        <dbReference type="PROSITE-ProRule" id="PRU00335"/>
    </source>
</evidence>
<dbReference type="InterPro" id="IPR039536">
    <property type="entry name" value="TetR_C_Proteobacteria"/>
</dbReference>
<dbReference type="Pfam" id="PF14246">
    <property type="entry name" value="TetR_C_7"/>
    <property type="match status" value="1"/>
</dbReference>
<dbReference type="GO" id="GO:0003700">
    <property type="term" value="F:DNA-binding transcription factor activity"/>
    <property type="evidence" value="ECO:0007669"/>
    <property type="project" value="TreeGrafter"/>
</dbReference>
<dbReference type="PANTHER" id="PTHR30055:SF146">
    <property type="entry name" value="HTH-TYPE TRANSCRIPTIONAL DUAL REGULATOR CECR"/>
    <property type="match status" value="1"/>
</dbReference>